<name>A0A4R3HSU3_PAULE</name>
<reference evidence="2 3" key="1">
    <citation type="submission" date="2019-03" db="EMBL/GenBank/DDBJ databases">
        <title>Genomic Encyclopedia of Type Strains, Phase IV (KMG-IV): sequencing the most valuable type-strain genomes for metagenomic binning, comparative biology and taxonomic classification.</title>
        <authorList>
            <person name="Goeker M."/>
        </authorList>
    </citation>
    <scope>NUCLEOTIDE SEQUENCE [LARGE SCALE GENOMIC DNA]</scope>
    <source>
        <strain evidence="2 3">DSM 7445</strain>
    </source>
</reference>
<comment type="caution">
    <text evidence="2">The sequence shown here is derived from an EMBL/GenBank/DDBJ whole genome shotgun (WGS) entry which is preliminary data.</text>
</comment>
<dbReference type="AlphaFoldDB" id="A0A4R3HSU3"/>
<dbReference type="Proteomes" id="UP000295382">
    <property type="component" value="Unassembled WGS sequence"/>
</dbReference>
<keyword evidence="2" id="KW-0808">Transferase</keyword>
<gene>
    <name evidence="2" type="ORF">EDC30_1135</name>
</gene>
<dbReference type="OrthoDB" id="9148175at2"/>
<dbReference type="InterPro" id="IPR038740">
    <property type="entry name" value="BioF2-like_GNAT_dom"/>
</dbReference>
<dbReference type="EMBL" id="SLZQ01000013">
    <property type="protein sequence ID" value="TCS34312.1"/>
    <property type="molecule type" value="Genomic_DNA"/>
</dbReference>
<evidence type="ECO:0000313" key="3">
    <source>
        <dbReference type="Proteomes" id="UP000295382"/>
    </source>
</evidence>
<protein>
    <submittedName>
        <fullName evidence="2">CelD/BcsL family acetyltransferase involved in cellulose biosynthesis</fullName>
    </submittedName>
</protein>
<dbReference type="Pfam" id="PF13480">
    <property type="entry name" value="Acetyltransf_6"/>
    <property type="match status" value="1"/>
</dbReference>
<dbReference type="RefSeq" id="WP_132259889.1">
    <property type="nucleotide sequence ID" value="NZ_SLZQ01000013.1"/>
</dbReference>
<sequence length="568" mass="63391">MNLAIYTGKQAVSLAAADEFLSQWLALYEACPWATGFQHPDFVMPWFKLYGDRFLPVIVAGRDDNGTLTGLLTLGLHDGEHKLVGAGERQAEYHAWLERADSGSAFIRAAVGKLHGHFPGVDLCMKYLPADIPLDWAKSAESKRSLFCLRPYRRPVMRIEAENMERQRRKKNHRQNFNRLNRSGEVTFERVADHGHFQRVVEELWMQYDFRQGALHHYMPFSSDPAKRPFYLELHKRGMLHTSILNVGDQIAASHSGVVSKGSAVHLGINTHAPALAAHSPGNLLLAMLGVQLVEENMQALDLTPGGDGYKENFATEHDTVHELIVYGSLARRWRQEAAFAAKRKLKQRMQKAGWSTADAWAAIGKITKWRQLGLRGVVGSFFKQTNAADKTFRYYPERAPAAGAPFHIAKNNLRDLMAFDSNGASMTRWEFFRIAMERMERSVDVYSYVRGGKLAASCWVRQEQPATAQQEAAQKENKSAGAIVLFDLYVHKDCADSRFIQQFLAQVLSEVKDDQAARSIYFKGVPGKESGAALKECGFIDEAELAGSGLGPSAALSKDMQNISTGA</sequence>
<dbReference type="GO" id="GO:0016740">
    <property type="term" value="F:transferase activity"/>
    <property type="evidence" value="ECO:0007669"/>
    <property type="project" value="UniProtKB-KW"/>
</dbReference>
<evidence type="ECO:0000259" key="1">
    <source>
        <dbReference type="Pfam" id="PF13480"/>
    </source>
</evidence>
<evidence type="ECO:0000313" key="2">
    <source>
        <dbReference type="EMBL" id="TCS34312.1"/>
    </source>
</evidence>
<dbReference type="InterPro" id="IPR016181">
    <property type="entry name" value="Acyl_CoA_acyltransferase"/>
</dbReference>
<accession>A0A4R3HSU3</accession>
<organism evidence="2 3">
    <name type="scientific">Paucimonas lemoignei</name>
    <name type="common">Pseudomonas lemoignei</name>
    <dbReference type="NCBI Taxonomy" id="29443"/>
    <lineage>
        <taxon>Bacteria</taxon>
        <taxon>Pseudomonadati</taxon>
        <taxon>Pseudomonadota</taxon>
        <taxon>Betaproteobacteria</taxon>
        <taxon>Burkholderiales</taxon>
        <taxon>Burkholderiaceae</taxon>
        <taxon>Paucimonas</taxon>
    </lineage>
</organism>
<feature type="domain" description="BioF2-like acetyltransferase" evidence="1">
    <location>
        <begin position="168"/>
        <end position="312"/>
    </location>
</feature>
<keyword evidence="3" id="KW-1185">Reference proteome</keyword>
<dbReference type="SUPFAM" id="SSF55729">
    <property type="entry name" value="Acyl-CoA N-acyltransferases (Nat)"/>
    <property type="match status" value="1"/>
</dbReference>
<proteinExistence type="predicted"/>